<dbReference type="Proteomes" id="UP001558652">
    <property type="component" value="Unassembled WGS sequence"/>
</dbReference>
<protein>
    <submittedName>
        <fullName evidence="2">Uncharacterized protein</fullName>
    </submittedName>
</protein>
<dbReference type="AlphaFoldDB" id="A0ABD0YKI6"/>
<evidence type="ECO:0000256" key="1">
    <source>
        <dbReference type="SAM" id="MobiDB-lite"/>
    </source>
</evidence>
<feature type="region of interest" description="Disordered" evidence="1">
    <location>
        <begin position="201"/>
        <end position="221"/>
    </location>
</feature>
<feature type="region of interest" description="Disordered" evidence="1">
    <location>
        <begin position="1"/>
        <end position="50"/>
    </location>
</feature>
<dbReference type="Pfam" id="PF15189">
    <property type="entry name" value="MEIOC"/>
    <property type="match status" value="1"/>
</dbReference>
<feature type="compositionally biased region" description="Gly residues" evidence="1">
    <location>
        <begin position="8"/>
        <end position="24"/>
    </location>
</feature>
<dbReference type="PANTHER" id="PTHR33861:SF5">
    <property type="entry name" value="GAMMA-TUBULIN COMPLEX COMPONENT"/>
    <property type="match status" value="1"/>
</dbReference>
<dbReference type="PANTHER" id="PTHR33861">
    <property type="entry name" value="PROTEIN CBG18333"/>
    <property type="match status" value="1"/>
</dbReference>
<feature type="compositionally biased region" description="Basic residues" evidence="1">
    <location>
        <begin position="30"/>
        <end position="43"/>
    </location>
</feature>
<reference evidence="2 3" key="1">
    <citation type="submission" date="2024-07" db="EMBL/GenBank/DDBJ databases">
        <title>Chromosome-level genome assembly of the water stick insect Ranatra chinensis (Heteroptera: Nepidae).</title>
        <authorList>
            <person name="Liu X."/>
        </authorList>
    </citation>
    <scope>NUCLEOTIDE SEQUENCE [LARGE SCALE GENOMIC DNA]</scope>
    <source>
        <strain evidence="2">Cailab_2021Rc</strain>
        <tissue evidence="2">Muscle</tissue>
    </source>
</reference>
<accession>A0ABD0YKI6</accession>
<sequence length="269" mass="29722">MANNNDKAGGGYFGAGSGGGGPHHGGPPPHPHHHHGPHHHGPHHFLPFRNGLPPPPELIHYYETFAPHLFRSMRRVGCGSGGGGEVHCALEQCYAQFKELESERKKTEADLARYHPGKRVSSTNSIPVPRLPVSPSRVDRLIVDQMREHARIVTLLAKMESLTGRALPQDVHDGIRCWHDSIKQVQAARRDELVAMGTVTTAATPPSPRSPPHHHSMTEDKGQRHYNICYSPRVASLDKPFTSYNSEKRLPVINIFFFCHQMACVSGAP</sequence>
<proteinExistence type="predicted"/>
<evidence type="ECO:0000313" key="2">
    <source>
        <dbReference type="EMBL" id="KAL1122932.1"/>
    </source>
</evidence>
<dbReference type="EMBL" id="JBFDAA010000013">
    <property type="protein sequence ID" value="KAL1122932.1"/>
    <property type="molecule type" value="Genomic_DNA"/>
</dbReference>
<comment type="caution">
    <text evidence="2">The sequence shown here is derived from an EMBL/GenBank/DDBJ whole genome shotgun (WGS) entry which is preliminary data.</text>
</comment>
<dbReference type="InterPro" id="IPR027963">
    <property type="entry name" value="MEIOC"/>
</dbReference>
<keyword evidence="3" id="KW-1185">Reference proteome</keyword>
<gene>
    <name evidence="2" type="ORF">AAG570_003257</name>
</gene>
<name>A0ABD0YKI6_9HEMI</name>
<evidence type="ECO:0000313" key="3">
    <source>
        <dbReference type="Proteomes" id="UP001558652"/>
    </source>
</evidence>
<organism evidence="2 3">
    <name type="scientific">Ranatra chinensis</name>
    <dbReference type="NCBI Taxonomy" id="642074"/>
    <lineage>
        <taxon>Eukaryota</taxon>
        <taxon>Metazoa</taxon>
        <taxon>Ecdysozoa</taxon>
        <taxon>Arthropoda</taxon>
        <taxon>Hexapoda</taxon>
        <taxon>Insecta</taxon>
        <taxon>Pterygota</taxon>
        <taxon>Neoptera</taxon>
        <taxon>Paraneoptera</taxon>
        <taxon>Hemiptera</taxon>
        <taxon>Heteroptera</taxon>
        <taxon>Panheteroptera</taxon>
        <taxon>Nepomorpha</taxon>
        <taxon>Nepidae</taxon>
        <taxon>Ranatrinae</taxon>
        <taxon>Ranatra</taxon>
    </lineage>
</organism>